<dbReference type="OrthoDB" id="5347061at2759"/>
<dbReference type="PANTHER" id="PTHR33112:SF10">
    <property type="entry name" value="TOL"/>
    <property type="match status" value="1"/>
</dbReference>
<comment type="caution">
    <text evidence="2">The sequence shown here is derived from an EMBL/GenBank/DDBJ whole genome shotgun (WGS) entry which is preliminary data.</text>
</comment>
<dbReference type="InterPro" id="IPR010730">
    <property type="entry name" value="HET"/>
</dbReference>
<dbReference type="Pfam" id="PF06985">
    <property type="entry name" value="HET"/>
    <property type="match status" value="1"/>
</dbReference>
<dbReference type="PANTHER" id="PTHR33112">
    <property type="entry name" value="DOMAIN PROTEIN, PUTATIVE-RELATED"/>
    <property type="match status" value="1"/>
</dbReference>
<accession>A0A9P9D4V1</accession>
<organism evidence="2 3">
    <name type="scientific">Dendryphion nanum</name>
    <dbReference type="NCBI Taxonomy" id="256645"/>
    <lineage>
        <taxon>Eukaryota</taxon>
        <taxon>Fungi</taxon>
        <taxon>Dikarya</taxon>
        <taxon>Ascomycota</taxon>
        <taxon>Pezizomycotina</taxon>
        <taxon>Dothideomycetes</taxon>
        <taxon>Pleosporomycetidae</taxon>
        <taxon>Pleosporales</taxon>
        <taxon>Torulaceae</taxon>
        <taxon>Dendryphion</taxon>
    </lineage>
</organism>
<gene>
    <name evidence="2" type="ORF">B0J11DRAFT_184146</name>
</gene>
<dbReference type="AlphaFoldDB" id="A0A9P9D4V1"/>
<reference evidence="2" key="1">
    <citation type="journal article" date="2021" name="Nat. Commun.">
        <title>Genetic determinants of endophytism in the Arabidopsis root mycobiome.</title>
        <authorList>
            <person name="Mesny F."/>
            <person name="Miyauchi S."/>
            <person name="Thiergart T."/>
            <person name="Pickel B."/>
            <person name="Atanasova L."/>
            <person name="Karlsson M."/>
            <person name="Huettel B."/>
            <person name="Barry K.W."/>
            <person name="Haridas S."/>
            <person name="Chen C."/>
            <person name="Bauer D."/>
            <person name="Andreopoulos W."/>
            <person name="Pangilinan J."/>
            <person name="LaButti K."/>
            <person name="Riley R."/>
            <person name="Lipzen A."/>
            <person name="Clum A."/>
            <person name="Drula E."/>
            <person name="Henrissat B."/>
            <person name="Kohler A."/>
            <person name="Grigoriev I.V."/>
            <person name="Martin F.M."/>
            <person name="Hacquard S."/>
        </authorList>
    </citation>
    <scope>NUCLEOTIDE SEQUENCE</scope>
    <source>
        <strain evidence="2">MPI-CAGE-CH-0243</strain>
    </source>
</reference>
<sequence>MAFCSACSGVTVSALTLPLTHVPDWWETVNSKSTPRGILHLPDARQLPISAARGCPLCAAFVAAIRQNHHTSTSGLQKTAHSWTLQELETHLADGPIYLRPSFDPAKQSFPDDPVANAPHVRGFKVFVPIHHAILTGQLRLYAPRESPAASSGQIVGRPPLPSSDSPEAFDLIQRWLTTCLNQHVACQESFSGAVIDESGPPVLPTRVIHVGSLKEDISPCLLETDRGYGHYIALSHCWGPIQKRPLMTTQSNLPYHLTGIPWENLPRVFQQAITVTRRLGFQFLWIDSLCIIQDSHEDWLRESKSMGTVYENASLTIAASHASDSSQSCFNTRPPPPHGIQLPDSVFVTLMETDYTLISPEAGVLASRAWATQEWLLSRRMLFYTATSIVWSCKVISQRENGGSFHDTARNSRWKNIVEKYSARSLTVLSDRLVALEGLRTEMGKKRSSDTYCLGLWKHSFPDQLLWYCINPAERIASPLQLSTWTWASTIHGVRFLDMKHAKNTCERFHFDAETQALTVRASMKKVPNFISPFPLNHASECAITRALSTLTDALPAASRGRLRAVCNNTTDIFGWFLSDEDEFLSSEDTFCLQLMRGRFDLAHLQSKRCYKEWIMVLQRSDSSTHVFKRVGVGIILSFAPWFDEQPCTDVHIL</sequence>
<keyword evidence="3" id="KW-1185">Reference proteome</keyword>
<evidence type="ECO:0000259" key="1">
    <source>
        <dbReference type="Pfam" id="PF06985"/>
    </source>
</evidence>
<name>A0A9P9D4V1_9PLEO</name>
<feature type="domain" description="Heterokaryon incompatibility" evidence="1">
    <location>
        <begin position="232"/>
        <end position="375"/>
    </location>
</feature>
<dbReference type="EMBL" id="JAGMWT010000021">
    <property type="protein sequence ID" value="KAH7112452.1"/>
    <property type="molecule type" value="Genomic_DNA"/>
</dbReference>
<evidence type="ECO:0000313" key="3">
    <source>
        <dbReference type="Proteomes" id="UP000700596"/>
    </source>
</evidence>
<protein>
    <submittedName>
        <fullName evidence="2">Heterokaryon incompatibility protein-domain-containing protein</fullName>
    </submittedName>
</protein>
<proteinExistence type="predicted"/>
<evidence type="ECO:0000313" key="2">
    <source>
        <dbReference type="EMBL" id="KAH7112452.1"/>
    </source>
</evidence>
<dbReference type="Proteomes" id="UP000700596">
    <property type="component" value="Unassembled WGS sequence"/>
</dbReference>